<comment type="subcellular location">
    <subcellularLocation>
        <location evidence="1">Membrane</location>
        <topology evidence="1">Multi-pass membrane protein</topology>
    </subcellularLocation>
</comment>
<evidence type="ECO:0000256" key="7">
    <source>
        <dbReference type="ARBA" id="ARBA00043987"/>
    </source>
</evidence>
<evidence type="ECO:0000256" key="5">
    <source>
        <dbReference type="ARBA" id="ARBA00022989"/>
    </source>
</evidence>
<protein>
    <submittedName>
        <fullName evidence="9">Polyprenol phosphomannose-dependent alpha 1,6 mannosyltransferase MptB</fullName>
    </submittedName>
</protein>
<sequence>MARLPVSVMTRVRTGLLVLSFAILIAVGIAGPSAAKPPLGPRGWAPGTLDWQLSPTSVSVLLYIAFIAGGVGVILALLNPPTRLWGWALPVGLGVLALLTGPFGSADHVNYAAYGRIAAQGGDPYVESPIGWHGGLDPVTASVQPPWQHTPSIYGPFATMLQAISSFVGGQNLRVTVWIWQVFIVLAWLGCRWVLLRLAPARRGRIDLLWTFNPLVFGILVLGAHVDLIAGFFVVAAILAARRSPWLAGAFVGAAFSTKVTYGVVGLALAWAWWQVDRRKIGARGTWILPGRLWSLLGGALLVIVPCYVVAGPHVLHQLGAAGGSFSYASPWSLPIRLLRVIGLPEWLVTTIVFVLAAAAMVLLAMGLWAVIRHYGLADRIPDPLTRYAVVMTFVLSTAFAFLAPYTLPWYDATTWLLLPLLMSFVWDPVFVVRAVIMALAYAPGRASGLDQSTANWTLGFRENVAPYLGWVIVAAFGWLGWRSISSRSDPSPSSPPSPGRIRP</sequence>
<feature type="transmembrane region" description="Helical" evidence="8">
    <location>
        <begin position="85"/>
        <end position="104"/>
    </location>
</feature>
<keyword evidence="2 9" id="KW-0328">Glycosyltransferase</keyword>
<evidence type="ECO:0000256" key="2">
    <source>
        <dbReference type="ARBA" id="ARBA00022676"/>
    </source>
</evidence>
<proteinExistence type="inferred from homology"/>
<evidence type="ECO:0000256" key="3">
    <source>
        <dbReference type="ARBA" id="ARBA00022679"/>
    </source>
</evidence>
<dbReference type="NCBIfam" id="NF038066">
    <property type="entry name" value="MptB"/>
    <property type="match status" value="1"/>
</dbReference>
<feature type="transmembrane region" description="Helical" evidence="8">
    <location>
        <begin position="215"/>
        <end position="240"/>
    </location>
</feature>
<keyword evidence="5 8" id="KW-1133">Transmembrane helix</keyword>
<name>A0ABW2AYU0_9MICO</name>
<evidence type="ECO:0000256" key="1">
    <source>
        <dbReference type="ARBA" id="ARBA00004141"/>
    </source>
</evidence>
<feature type="transmembrane region" description="Helical" evidence="8">
    <location>
        <begin position="347"/>
        <end position="372"/>
    </location>
</feature>
<evidence type="ECO:0000313" key="9">
    <source>
        <dbReference type="EMBL" id="MFC6715883.1"/>
    </source>
</evidence>
<feature type="transmembrane region" description="Helical" evidence="8">
    <location>
        <begin position="246"/>
        <end position="272"/>
    </location>
</feature>
<organism evidence="9 10">
    <name type="scientific">Branchiibius cervicis</name>
    <dbReference type="NCBI Taxonomy" id="908252"/>
    <lineage>
        <taxon>Bacteria</taxon>
        <taxon>Bacillati</taxon>
        <taxon>Actinomycetota</taxon>
        <taxon>Actinomycetes</taxon>
        <taxon>Micrococcales</taxon>
        <taxon>Dermacoccaceae</taxon>
        <taxon>Branchiibius</taxon>
    </lineage>
</organism>
<feature type="transmembrane region" description="Helical" evidence="8">
    <location>
        <begin position="293"/>
        <end position="311"/>
    </location>
</feature>
<feature type="transmembrane region" description="Helical" evidence="8">
    <location>
        <begin position="416"/>
        <end position="444"/>
    </location>
</feature>
<keyword evidence="4 8" id="KW-0812">Transmembrane</keyword>
<evidence type="ECO:0000256" key="4">
    <source>
        <dbReference type="ARBA" id="ARBA00022692"/>
    </source>
</evidence>
<reference evidence="10" key="1">
    <citation type="journal article" date="2019" name="Int. J. Syst. Evol. Microbiol.">
        <title>The Global Catalogue of Microorganisms (GCM) 10K type strain sequencing project: providing services to taxonomists for standard genome sequencing and annotation.</title>
        <authorList>
            <consortium name="The Broad Institute Genomics Platform"/>
            <consortium name="The Broad Institute Genome Sequencing Center for Infectious Disease"/>
            <person name="Wu L."/>
            <person name="Ma J."/>
        </authorList>
    </citation>
    <scope>NUCLEOTIDE SEQUENCE [LARGE SCALE GENOMIC DNA]</scope>
    <source>
        <strain evidence="10">NBRC 106593</strain>
    </source>
</reference>
<keyword evidence="3" id="KW-0808">Transferase</keyword>
<gene>
    <name evidence="9" type="primary">mptB</name>
    <name evidence="9" type="ORF">ACFQBT_19430</name>
</gene>
<dbReference type="RefSeq" id="WP_377825290.1">
    <property type="nucleotide sequence ID" value="NZ_JBHSWJ010000002.1"/>
</dbReference>
<dbReference type="GO" id="GO:0016757">
    <property type="term" value="F:glycosyltransferase activity"/>
    <property type="evidence" value="ECO:0007669"/>
    <property type="project" value="UniProtKB-KW"/>
</dbReference>
<dbReference type="InterPro" id="IPR049829">
    <property type="entry name" value="MptA/B-like"/>
</dbReference>
<accession>A0ABW2AYU0</accession>
<evidence type="ECO:0000256" key="8">
    <source>
        <dbReference type="SAM" id="Phobius"/>
    </source>
</evidence>
<keyword evidence="6 8" id="KW-0472">Membrane</keyword>
<dbReference type="EMBL" id="JBHSWJ010000002">
    <property type="protein sequence ID" value="MFC6715883.1"/>
    <property type="molecule type" value="Genomic_DNA"/>
</dbReference>
<feature type="transmembrane region" description="Helical" evidence="8">
    <location>
        <begin position="465"/>
        <end position="482"/>
    </location>
</feature>
<comment type="caution">
    <text evidence="9">The sequence shown here is derived from an EMBL/GenBank/DDBJ whole genome shotgun (WGS) entry which is preliminary data.</text>
</comment>
<evidence type="ECO:0000313" key="10">
    <source>
        <dbReference type="Proteomes" id="UP001596356"/>
    </source>
</evidence>
<comment type="similarity">
    <text evidence="7">Belongs to the MptA/B family.</text>
</comment>
<keyword evidence="10" id="KW-1185">Reference proteome</keyword>
<evidence type="ECO:0000256" key="6">
    <source>
        <dbReference type="ARBA" id="ARBA00023136"/>
    </source>
</evidence>
<dbReference type="Proteomes" id="UP001596356">
    <property type="component" value="Unassembled WGS sequence"/>
</dbReference>
<feature type="transmembrane region" description="Helical" evidence="8">
    <location>
        <begin position="177"/>
        <end position="195"/>
    </location>
</feature>
<dbReference type="Pfam" id="PF26314">
    <property type="entry name" value="MptA_B_family"/>
    <property type="match status" value="1"/>
</dbReference>
<feature type="transmembrane region" description="Helical" evidence="8">
    <location>
        <begin position="384"/>
        <end position="404"/>
    </location>
</feature>
<feature type="transmembrane region" description="Helical" evidence="8">
    <location>
        <begin position="59"/>
        <end position="78"/>
    </location>
</feature>